<dbReference type="AlphaFoldDB" id="A0A4R3K775"/>
<accession>A0A4R3K775</accession>
<comment type="caution">
    <text evidence="1">The sequence shown here is derived from an EMBL/GenBank/DDBJ whole genome shotgun (WGS) entry which is preliminary data.</text>
</comment>
<reference evidence="1 2" key="1">
    <citation type="submission" date="2019-03" db="EMBL/GenBank/DDBJ databases">
        <title>Genomic Encyclopedia of Type Strains, Phase IV (KMG-IV): sequencing the most valuable type-strain genomes for metagenomic binning, comparative biology and taxonomic classification.</title>
        <authorList>
            <person name="Goeker M."/>
        </authorList>
    </citation>
    <scope>NUCLEOTIDE SEQUENCE [LARGE SCALE GENOMIC DNA]</scope>
    <source>
        <strain evidence="1 2">DSM 29489</strain>
    </source>
</reference>
<dbReference type="NCBIfam" id="NF041553">
    <property type="entry name" value="CBO2463_dom"/>
    <property type="match status" value="2"/>
</dbReference>
<evidence type="ECO:0000313" key="1">
    <source>
        <dbReference type="EMBL" id="TCS78573.1"/>
    </source>
</evidence>
<dbReference type="EMBL" id="SLZZ01000011">
    <property type="protein sequence ID" value="TCS78573.1"/>
    <property type="molecule type" value="Genomic_DNA"/>
</dbReference>
<protein>
    <submittedName>
        <fullName evidence="1">Uncharacterized protein</fullName>
    </submittedName>
</protein>
<dbReference type="RefSeq" id="WP_132381258.1">
    <property type="nucleotide sequence ID" value="NZ_SLZZ01000011.1"/>
</dbReference>
<organism evidence="1 2">
    <name type="scientific">Muricomes intestini</name>
    <dbReference type="NCBI Taxonomy" id="1796634"/>
    <lineage>
        <taxon>Bacteria</taxon>
        <taxon>Bacillati</taxon>
        <taxon>Bacillota</taxon>
        <taxon>Clostridia</taxon>
        <taxon>Lachnospirales</taxon>
        <taxon>Lachnospiraceae</taxon>
        <taxon>Muricomes</taxon>
    </lineage>
</organism>
<gene>
    <name evidence="1" type="ORF">EDD59_11199</name>
</gene>
<dbReference type="OrthoDB" id="3233899at2"/>
<name>A0A4R3K775_9FIRM</name>
<evidence type="ECO:0000313" key="2">
    <source>
        <dbReference type="Proteomes" id="UP000295726"/>
    </source>
</evidence>
<sequence length="149" mass="16841">MVEYQINPTLMGGVIKEISEDGCVKINLNGRLGVIKVPRRLIIDDIKLEPGHKLQFYFSYIQIVEDPYEYDSSDINPDFGINPTLLGGKLTIVNDTAVEAEIMNDLGSIAVPRRWVFTPVALEEGQNCEFYFSCMRLDGKKELPEKSIK</sequence>
<dbReference type="InterPro" id="IPR048108">
    <property type="entry name" value="CBO2463_dom"/>
</dbReference>
<proteinExistence type="predicted"/>
<keyword evidence="2" id="KW-1185">Reference proteome</keyword>
<dbReference type="Proteomes" id="UP000295726">
    <property type="component" value="Unassembled WGS sequence"/>
</dbReference>